<dbReference type="EMBL" id="CAJOBA010041168">
    <property type="protein sequence ID" value="CAF4108395.1"/>
    <property type="molecule type" value="Genomic_DNA"/>
</dbReference>
<sequence>MLMHRTLLRAFISAKPLMNPQHIITGLLDTKVITYPSQQVVATYSAVIKPTTYLGSISILNPETNQWVDGQIKVNSQLSGSGFDIYWDNNVLTMQTKPELRTSNFFDTNGKLLAKFKIRADSIDSERIYYLHIYSNKYPEPLYLLELAARDHHTSTSQ</sequence>
<accession>A0A8S2QIQ1</accession>
<gene>
    <name evidence="1" type="ORF">OVA965_LOCUS28577</name>
    <name evidence="2" type="ORF">TMI583_LOCUS29330</name>
</gene>
<evidence type="ECO:0000313" key="2">
    <source>
        <dbReference type="EMBL" id="CAF4108395.1"/>
    </source>
</evidence>
<comment type="caution">
    <text evidence="2">The sequence shown here is derived from an EMBL/GenBank/DDBJ whole genome shotgun (WGS) entry which is preliminary data.</text>
</comment>
<dbReference type="Proteomes" id="UP000682733">
    <property type="component" value="Unassembled WGS sequence"/>
</dbReference>
<reference evidence="2" key="1">
    <citation type="submission" date="2021-02" db="EMBL/GenBank/DDBJ databases">
        <authorList>
            <person name="Nowell W R."/>
        </authorList>
    </citation>
    <scope>NUCLEOTIDE SEQUENCE</scope>
</reference>
<protein>
    <submittedName>
        <fullName evidence="2">Uncharacterized protein</fullName>
    </submittedName>
</protein>
<organism evidence="2 3">
    <name type="scientific">Didymodactylos carnosus</name>
    <dbReference type="NCBI Taxonomy" id="1234261"/>
    <lineage>
        <taxon>Eukaryota</taxon>
        <taxon>Metazoa</taxon>
        <taxon>Spiralia</taxon>
        <taxon>Gnathifera</taxon>
        <taxon>Rotifera</taxon>
        <taxon>Eurotatoria</taxon>
        <taxon>Bdelloidea</taxon>
        <taxon>Philodinida</taxon>
        <taxon>Philodinidae</taxon>
        <taxon>Didymodactylos</taxon>
    </lineage>
</organism>
<evidence type="ECO:0000313" key="3">
    <source>
        <dbReference type="Proteomes" id="UP000682733"/>
    </source>
</evidence>
<name>A0A8S2QIQ1_9BILA</name>
<dbReference type="EMBL" id="CAJNOK010019590">
    <property type="protein sequence ID" value="CAF1301981.1"/>
    <property type="molecule type" value="Genomic_DNA"/>
</dbReference>
<dbReference type="Proteomes" id="UP000677228">
    <property type="component" value="Unassembled WGS sequence"/>
</dbReference>
<dbReference type="AlphaFoldDB" id="A0A8S2QIQ1"/>
<evidence type="ECO:0000313" key="1">
    <source>
        <dbReference type="EMBL" id="CAF1301981.1"/>
    </source>
</evidence>
<proteinExistence type="predicted"/>